<dbReference type="CDD" id="cd10432">
    <property type="entry name" value="BI-1-like_bacterial"/>
    <property type="match status" value="1"/>
</dbReference>
<gene>
    <name evidence="7" type="ORF">JF68_05020</name>
</gene>
<organism evidence="7 8">
    <name type="scientific">Bifidobacterium coryneforme</name>
    <dbReference type="NCBI Taxonomy" id="1687"/>
    <lineage>
        <taxon>Bacteria</taxon>
        <taxon>Bacillati</taxon>
        <taxon>Actinomycetota</taxon>
        <taxon>Actinomycetes</taxon>
        <taxon>Bifidobacteriales</taxon>
        <taxon>Bifidobacteriaceae</taxon>
        <taxon>Bifidobacterium</taxon>
    </lineage>
</organism>
<dbReference type="PANTHER" id="PTHR23291:SF50">
    <property type="entry name" value="PROTEIN LIFEGUARD 4"/>
    <property type="match status" value="1"/>
</dbReference>
<comment type="subcellular location">
    <subcellularLocation>
        <location evidence="1">Membrane</location>
        <topology evidence="1">Multi-pass membrane protein</topology>
    </subcellularLocation>
</comment>
<evidence type="ECO:0000256" key="6">
    <source>
        <dbReference type="RuleBase" id="RU004379"/>
    </source>
</evidence>
<accession>A0ABD4AEI1</accession>
<evidence type="ECO:0000256" key="4">
    <source>
        <dbReference type="ARBA" id="ARBA00022989"/>
    </source>
</evidence>
<dbReference type="EMBL" id="JXBX01000009">
    <property type="protein sequence ID" value="KJY53164.1"/>
    <property type="molecule type" value="Genomic_DNA"/>
</dbReference>
<evidence type="ECO:0000256" key="1">
    <source>
        <dbReference type="ARBA" id="ARBA00004141"/>
    </source>
</evidence>
<protein>
    <submittedName>
        <fullName evidence="7">Membrane protein</fullName>
    </submittedName>
</protein>
<keyword evidence="5 6" id="KW-0472">Membrane</keyword>
<feature type="transmembrane region" description="Helical" evidence="6">
    <location>
        <begin position="216"/>
        <end position="236"/>
    </location>
</feature>
<dbReference type="Proteomes" id="UP000033652">
    <property type="component" value="Unassembled WGS sequence"/>
</dbReference>
<comment type="similarity">
    <text evidence="2 6">Belongs to the BI1 family.</text>
</comment>
<evidence type="ECO:0000256" key="2">
    <source>
        <dbReference type="ARBA" id="ARBA00010350"/>
    </source>
</evidence>
<evidence type="ECO:0000256" key="5">
    <source>
        <dbReference type="ARBA" id="ARBA00023136"/>
    </source>
</evidence>
<keyword evidence="4 6" id="KW-1133">Transmembrane helix</keyword>
<comment type="caution">
    <text evidence="7">The sequence shown here is derived from an EMBL/GenBank/DDBJ whole genome shotgun (WGS) entry which is preliminary data.</text>
</comment>
<proteinExistence type="inferred from homology"/>
<keyword evidence="3 6" id="KW-0812">Transmembrane</keyword>
<feature type="transmembrane region" description="Helical" evidence="6">
    <location>
        <begin position="151"/>
        <end position="169"/>
    </location>
</feature>
<dbReference type="PANTHER" id="PTHR23291">
    <property type="entry name" value="BAX INHIBITOR-RELATED"/>
    <property type="match status" value="1"/>
</dbReference>
<dbReference type="GO" id="GO:0016020">
    <property type="term" value="C:membrane"/>
    <property type="evidence" value="ECO:0007669"/>
    <property type="project" value="UniProtKB-SubCell"/>
</dbReference>
<dbReference type="AlphaFoldDB" id="A0ABD4AEI1"/>
<evidence type="ECO:0000313" key="8">
    <source>
        <dbReference type="Proteomes" id="UP000033652"/>
    </source>
</evidence>
<dbReference type="RefSeq" id="WP_045921755.1">
    <property type="nucleotide sequence ID" value="NZ_KQ033865.1"/>
</dbReference>
<feature type="transmembrane region" description="Helical" evidence="6">
    <location>
        <begin position="65"/>
        <end position="83"/>
    </location>
</feature>
<sequence length="243" mass="26387">MPMPQPQSTAPMNSRAAASLRRAENISMSRAYGEMAVGLLVTAAVAYLTAVSGLLYAFIMATGMWGWIGLSVAQVLFAVFLGTRIMTMKTTTARVMFYLYAALMGFTLSSIFVAYSLPSILLTLVICAGFFFVLSMLGLTTRKNLMGMGSILLVALIFLIVVQVALMFLTPSNTALRIVAGIGIVLFAGLTIYDAQQTKRIFAAYQNQGTEVIKKVSILCALNLYLDFVNLFLYILDMVGNSD</sequence>
<reference evidence="7 8" key="1">
    <citation type="submission" date="2014-12" db="EMBL/GenBank/DDBJ databases">
        <title>Comparative genomics of the lactic acid bacteria isolated from the honey bee gut.</title>
        <authorList>
            <person name="Ellegaard K.M."/>
            <person name="Tamarit D."/>
            <person name="Javelind E."/>
            <person name="Olofsson T."/>
            <person name="Andersson S.G."/>
            <person name="Vasquez A."/>
        </authorList>
    </citation>
    <scope>NUCLEOTIDE SEQUENCE [LARGE SCALE GENOMIC DNA]</scope>
    <source>
        <strain evidence="7 8">Bma6</strain>
    </source>
</reference>
<dbReference type="Pfam" id="PF01027">
    <property type="entry name" value="Bax1-I"/>
    <property type="match status" value="1"/>
</dbReference>
<dbReference type="InterPro" id="IPR006214">
    <property type="entry name" value="Bax_inhibitor_1-related"/>
</dbReference>
<name>A0ABD4AEI1_9BIFI</name>
<feature type="transmembrane region" description="Helical" evidence="6">
    <location>
        <begin position="95"/>
        <end position="114"/>
    </location>
</feature>
<evidence type="ECO:0000313" key="7">
    <source>
        <dbReference type="EMBL" id="KJY53164.1"/>
    </source>
</evidence>
<feature type="transmembrane region" description="Helical" evidence="6">
    <location>
        <begin position="175"/>
        <end position="195"/>
    </location>
</feature>
<feature type="transmembrane region" description="Helical" evidence="6">
    <location>
        <begin position="120"/>
        <end position="139"/>
    </location>
</feature>
<evidence type="ECO:0000256" key="3">
    <source>
        <dbReference type="ARBA" id="ARBA00022692"/>
    </source>
</evidence>
<feature type="transmembrane region" description="Helical" evidence="6">
    <location>
        <begin position="36"/>
        <end position="59"/>
    </location>
</feature>